<dbReference type="PANTHER" id="PTHR24421">
    <property type="entry name" value="NITRATE/NITRITE SENSOR PROTEIN NARX-RELATED"/>
    <property type="match status" value="1"/>
</dbReference>
<dbReference type="PROSITE" id="PS50109">
    <property type="entry name" value="HIS_KIN"/>
    <property type="match status" value="1"/>
</dbReference>
<evidence type="ECO:0000256" key="5">
    <source>
        <dbReference type="ARBA" id="ARBA00022777"/>
    </source>
</evidence>
<evidence type="ECO:0000256" key="1">
    <source>
        <dbReference type="ARBA" id="ARBA00000085"/>
    </source>
</evidence>
<feature type="domain" description="Histidine kinase" evidence="10">
    <location>
        <begin position="681"/>
        <end position="772"/>
    </location>
</feature>
<keyword evidence="7" id="KW-0902">Two-component regulatory system</keyword>
<dbReference type="GO" id="GO:0005524">
    <property type="term" value="F:ATP binding"/>
    <property type="evidence" value="ECO:0007669"/>
    <property type="project" value="UniProtKB-KW"/>
</dbReference>
<feature type="transmembrane region" description="Helical" evidence="8">
    <location>
        <begin position="170"/>
        <end position="193"/>
    </location>
</feature>
<feature type="transmembrane region" description="Helical" evidence="8">
    <location>
        <begin position="205"/>
        <end position="225"/>
    </location>
</feature>
<feature type="transmembrane region" description="Helical" evidence="8">
    <location>
        <begin position="145"/>
        <end position="164"/>
    </location>
</feature>
<evidence type="ECO:0000256" key="2">
    <source>
        <dbReference type="ARBA" id="ARBA00012438"/>
    </source>
</evidence>
<keyword evidence="8" id="KW-0812">Transmembrane</keyword>
<dbReference type="CDD" id="cd16917">
    <property type="entry name" value="HATPase_UhpB-NarQ-NarX-like"/>
    <property type="match status" value="1"/>
</dbReference>
<dbReference type="Pfam" id="PF07730">
    <property type="entry name" value="HisKA_3"/>
    <property type="match status" value="1"/>
</dbReference>
<dbReference type="GO" id="GO:0000155">
    <property type="term" value="F:phosphorelay sensor kinase activity"/>
    <property type="evidence" value="ECO:0007669"/>
    <property type="project" value="InterPro"/>
</dbReference>
<evidence type="ECO:0000256" key="3">
    <source>
        <dbReference type="ARBA" id="ARBA00022679"/>
    </source>
</evidence>
<dbReference type="EMBL" id="JABTTE010000004">
    <property type="protein sequence ID" value="NSL51241.1"/>
    <property type="molecule type" value="Genomic_DNA"/>
</dbReference>
<evidence type="ECO:0000313" key="11">
    <source>
        <dbReference type="EMBL" id="NSL51241.1"/>
    </source>
</evidence>
<dbReference type="Gene3D" id="3.30.565.10">
    <property type="entry name" value="Histidine kinase-like ATPase, C-terminal domain"/>
    <property type="match status" value="1"/>
</dbReference>
<dbReference type="InterPro" id="IPR003594">
    <property type="entry name" value="HATPase_dom"/>
</dbReference>
<name>A0A8J8GG83_9BACI</name>
<feature type="transmembrane region" description="Helical" evidence="8">
    <location>
        <begin position="301"/>
        <end position="324"/>
    </location>
</feature>
<accession>A0A8J8GG83</accession>
<evidence type="ECO:0000313" key="12">
    <source>
        <dbReference type="Proteomes" id="UP000625804"/>
    </source>
</evidence>
<reference evidence="11" key="1">
    <citation type="submission" date="2020-06" db="EMBL/GenBank/DDBJ databases">
        <title>A novel thermopfilic bacterium from Erzurum, Turkey.</title>
        <authorList>
            <person name="Adiguzel A."/>
            <person name="Ay H."/>
            <person name="Baltaci M.O."/>
        </authorList>
    </citation>
    <scope>NUCLEOTIDE SEQUENCE</scope>
    <source>
        <strain evidence="11">P2</strain>
    </source>
</reference>
<dbReference type="Proteomes" id="UP000625804">
    <property type="component" value="Unassembled WGS sequence"/>
</dbReference>
<feature type="transmembrane region" description="Helical" evidence="8">
    <location>
        <begin position="276"/>
        <end position="295"/>
    </location>
</feature>
<gene>
    <name evidence="11" type="ORF">HR057_05590</name>
</gene>
<feature type="transmembrane region" description="Helical" evidence="8">
    <location>
        <begin position="336"/>
        <end position="357"/>
    </location>
</feature>
<evidence type="ECO:0000259" key="10">
    <source>
        <dbReference type="PROSITE" id="PS50109"/>
    </source>
</evidence>
<feature type="domain" description="PDZ" evidence="9">
    <location>
        <begin position="30"/>
        <end position="69"/>
    </location>
</feature>
<dbReference type="SUPFAM" id="SSF55874">
    <property type="entry name" value="ATPase domain of HSP90 chaperone/DNA topoisomerase II/histidine kinase"/>
    <property type="match status" value="1"/>
</dbReference>
<dbReference type="SMART" id="SM00387">
    <property type="entry name" value="HATPase_c"/>
    <property type="match status" value="1"/>
</dbReference>
<dbReference type="InterPro" id="IPR050482">
    <property type="entry name" value="Sensor_HK_TwoCompSys"/>
</dbReference>
<dbReference type="SUPFAM" id="SSF55781">
    <property type="entry name" value="GAF domain-like"/>
    <property type="match status" value="1"/>
</dbReference>
<dbReference type="Pfam" id="PF00595">
    <property type="entry name" value="PDZ"/>
    <property type="match status" value="1"/>
</dbReference>
<evidence type="ECO:0000256" key="6">
    <source>
        <dbReference type="ARBA" id="ARBA00022840"/>
    </source>
</evidence>
<dbReference type="RefSeq" id="WP_173730438.1">
    <property type="nucleotide sequence ID" value="NZ_JABTTE010000004.1"/>
</dbReference>
<dbReference type="SUPFAM" id="SSF50156">
    <property type="entry name" value="PDZ domain-like"/>
    <property type="match status" value="1"/>
</dbReference>
<comment type="caution">
    <text evidence="11">The sequence shown here is derived from an EMBL/GenBank/DDBJ whole genome shotgun (WGS) entry which is preliminary data.</text>
</comment>
<dbReference type="InterPro" id="IPR011712">
    <property type="entry name" value="Sig_transdc_His_kin_sub3_dim/P"/>
</dbReference>
<evidence type="ECO:0000259" key="9">
    <source>
        <dbReference type="PROSITE" id="PS50106"/>
    </source>
</evidence>
<keyword evidence="4" id="KW-0547">Nucleotide-binding</keyword>
<evidence type="ECO:0000256" key="7">
    <source>
        <dbReference type="ARBA" id="ARBA00023012"/>
    </source>
</evidence>
<dbReference type="GO" id="GO:0016020">
    <property type="term" value="C:membrane"/>
    <property type="evidence" value="ECO:0007669"/>
    <property type="project" value="InterPro"/>
</dbReference>
<dbReference type="AlphaFoldDB" id="A0A8J8GG83"/>
<dbReference type="InterPro" id="IPR001478">
    <property type="entry name" value="PDZ"/>
</dbReference>
<dbReference type="PANTHER" id="PTHR24421:SF60">
    <property type="entry name" value="SENSOR HISTIDINE KINASE COMP"/>
    <property type="match status" value="1"/>
</dbReference>
<evidence type="ECO:0000256" key="4">
    <source>
        <dbReference type="ARBA" id="ARBA00022741"/>
    </source>
</evidence>
<dbReference type="Pfam" id="PF02518">
    <property type="entry name" value="HATPase_c"/>
    <property type="match status" value="1"/>
</dbReference>
<dbReference type="EC" id="2.7.13.3" evidence="2"/>
<keyword evidence="8" id="KW-1133">Transmembrane helix</keyword>
<dbReference type="InterPro" id="IPR036890">
    <property type="entry name" value="HATPase_C_sf"/>
</dbReference>
<sequence>MKKRFFSLLMVINVLLCFFSTYINFKYPYVGIEVLSNEKGQYVIKNLLSTGAAKSAGIQEGDLILSINGDLPEKHLSIKKYGLVEKAKEIIVQRKGINYSYRFETKSNNSQLLFHFIFPFILLFFSLFTSIFLMKYKHGEKVTTILIFLLQLYGLSTFVGAASARTEPVTQFFAIGCLMLIPMLVLHFFFLYFQKYHLKFASRKIVKSLYLANCSVLFLVLLFLIFPLNSIFYMATKILVLLIFVLNAFCCIYYFAKGYIKYRKTMYGSLYRIINVGILLSFMPFSLLYAFPIIILREQLISGEVAFIFTYFLPLTFVYLVSTNRFLDINFYIKRFFYYFILAFVPTLVITIIVDWLGNTQTLTVKLKIFGVVYLLFIFVFYVKEQLDFQMRSKLFTERYNLQSSIYQLVSILSREKNRKEIRRHFVNEIKSVLGLKNIALLEYDKESDQLILVAGDSWNYERKLLHSHLLLFYDKNFIGELQTLDTISYIIVSNNTKKMVVLVLGEKKNFTTFNLEETEWIKTISYYMNISYENLQMIEELIGELESIRMKENAPSWLLKMLFQIEEKERKRLSTDLHDSVLQDQLVLYRKLSETLQKYHFDPLVKEELSVIKEGLLDIIHEIRETCNELIPPFLKEIGIVGALKNLFKKVQLRTNIVIDFIHDSNITSCHIDDEMNLTLYRIVQELMNNAEKHANASKVSIHLTCENDQILLKYRDDGAGLNDEELSNYNGRLGIYGIKERVRSMEGTISFRKANENGGLELFIKIPLQSNKVLIG</sequence>
<comment type="catalytic activity">
    <reaction evidence="1">
        <text>ATP + protein L-histidine = ADP + protein N-phospho-L-histidine.</text>
        <dbReference type="EC" id="2.7.13.3"/>
    </reaction>
</comment>
<proteinExistence type="predicted"/>
<evidence type="ECO:0000256" key="8">
    <source>
        <dbReference type="SAM" id="Phobius"/>
    </source>
</evidence>
<dbReference type="PROSITE" id="PS50106">
    <property type="entry name" value="PDZ"/>
    <property type="match status" value="1"/>
</dbReference>
<feature type="transmembrane region" description="Helical" evidence="8">
    <location>
        <begin position="363"/>
        <end position="383"/>
    </location>
</feature>
<keyword evidence="3" id="KW-0808">Transferase</keyword>
<keyword evidence="12" id="KW-1185">Reference proteome</keyword>
<keyword evidence="5" id="KW-0418">Kinase</keyword>
<dbReference type="GO" id="GO:0046983">
    <property type="term" value="F:protein dimerization activity"/>
    <property type="evidence" value="ECO:0007669"/>
    <property type="project" value="InterPro"/>
</dbReference>
<feature type="transmembrane region" description="Helical" evidence="8">
    <location>
        <begin position="5"/>
        <end position="25"/>
    </location>
</feature>
<organism evidence="11 12">
    <name type="scientific">Calidifontibacillus erzurumensis</name>
    <dbReference type="NCBI Taxonomy" id="2741433"/>
    <lineage>
        <taxon>Bacteria</taxon>
        <taxon>Bacillati</taxon>
        <taxon>Bacillota</taxon>
        <taxon>Bacilli</taxon>
        <taxon>Bacillales</taxon>
        <taxon>Bacillaceae</taxon>
        <taxon>Calidifontibacillus/Schinkia group</taxon>
        <taxon>Calidifontibacillus</taxon>
    </lineage>
</organism>
<dbReference type="InterPro" id="IPR005467">
    <property type="entry name" value="His_kinase_dom"/>
</dbReference>
<dbReference type="InterPro" id="IPR036034">
    <property type="entry name" value="PDZ_sf"/>
</dbReference>
<keyword evidence="8" id="KW-0472">Membrane</keyword>
<feature type="transmembrane region" description="Helical" evidence="8">
    <location>
        <begin position="112"/>
        <end position="133"/>
    </location>
</feature>
<feature type="transmembrane region" description="Helical" evidence="8">
    <location>
        <begin position="231"/>
        <end position="255"/>
    </location>
</feature>
<protein>
    <recommendedName>
        <fullName evidence="2">histidine kinase</fullName>
        <ecNumber evidence="2">2.7.13.3</ecNumber>
    </recommendedName>
</protein>
<keyword evidence="6" id="KW-0067">ATP-binding</keyword>